<evidence type="ECO:0000313" key="2">
    <source>
        <dbReference type="Proteomes" id="UP000075884"/>
    </source>
</evidence>
<reference evidence="2" key="1">
    <citation type="submission" date="2013-03" db="EMBL/GenBank/DDBJ databases">
        <title>The Genome Sequence of Anopheles dirus WRAIR2.</title>
        <authorList>
            <consortium name="The Broad Institute Genomics Platform"/>
            <person name="Neafsey D.E."/>
            <person name="Walton C."/>
            <person name="Walker B."/>
            <person name="Young S.K."/>
            <person name="Zeng Q."/>
            <person name="Gargeya S."/>
            <person name="Fitzgerald M."/>
            <person name="Haas B."/>
            <person name="Abouelleil A."/>
            <person name="Allen A.W."/>
            <person name="Alvarado L."/>
            <person name="Arachchi H.M."/>
            <person name="Berlin A.M."/>
            <person name="Chapman S.B."/>
            <person name="Gainer-Dewar J."/>
            <person name="Goldberg J."/>
            <person name="Griggs A."/>
            <person name="Gujja S."/>
            <person name="Hansen M."/>
            <person name="Howarth C."/>
            <person name="Imamovic A."/>
            <person name="Ireland A."/>
            <person name="Larimer J."/>
            <person name="McCowan C."/>
            <person name="Murphy C."/>
            <person name="Pearson M."/>
            <person name="Poon T.W."/>
            <person name="Priest M."/>
            <person name="Roberts A."/>
            <person name="Saif S."/>
            <person name="Shea T."/>
            <person name="Sisk P."/>
            <person name="Sykes S."/>
            <person name="Wortman J."/>
            <person name="Nusbaum C."/>
            <person name="Birren B."/>
        </authorList>
    </citation>
    <scope>NUCLEOTIDE SEQUENCE [LARGE SCALE GENOMIC DNA]</scope>
    <source>
        <strain evidence="2">WRAIR2</strain>
    </source>
</reference>
<dbReference type="VEuPathDB" id="VectorBase:ADIR014569"/>
<accession>A0A182NXJ2</accession>
<keyword evidence="2" id="KW-1185">Reference proteome</keyword>
<sequence length="43" mass="4326">MAPMAGAFPARGKQPKACTLAPGFTPMHSGAVARPPRFAGAVC</sequence>
<proteinExistence type="predicted"/>
<protein>
    <submittedName>
        <fullName evidence="1">Uncharacterized protein</fullName>
    </submittedName>
</protein>
<dbReference type="EnsemblMetazoa" id="ADIR014569-RA">
    <property type="protein sequence ID" value="ADIR014569-PA"/>
    <property type="gene ID" value="ADIR014569"/>
</dbReference>
<name>A0A182NXJ2_9DIPT</name>
<evidence type="ECO:0000313" key="1">
    <source>
        <dbReference type="EnsemblMetazoa" id="ADIR014569-PA"/>
    </source>
</evidence>
<organism evidence="1 2">
    <name type="scientific">Anopheles dirus</name>
    <dbReference type="NCBI Taxonomy" id="7168"/>
    <lineage>
        <taxon>Eukaryota</taxon>
        <taxon>Metazoa</taxon>
        <taxon>Ecdysozoa</taxon>
        <taxon>Arthropoda</taxon>
        <taxon>Hexapoda</taxon>
        <taxon>Insecta</taxon>
        <taxon>Pterygota</taxon>
        <taxon>Neoptera</taxon>
        <taxon>Endopterygota</taxon>
        <taxon>Diptera</taxon>
        <taxon>Nematocera</taxon>
        <taxon>Culicoidea</taxon>
        <taxon>Culicidae</taxon>
        <taxon>Anophelinae</taxon>
        <taxon>Anopheles</taxon>
    </lineage>
</organism>
<dbReference type="Proteomes" id="UP000075884">
    <property type="component" value="Unassembled WGS sequence"/>
</dbReference>
<reference evidence="1" key="2">
    <citation type="submission" date="2020-05" db="UniProtKB">
        <authorList>
            <consortium name="EnsemblMetazoa"/>
        </authorList>
    </citation>
    <scope>IDENTIFICATION</scope>
    <source>
        <strain evidence="1">WRAIR2</strain>
    </source>
</reference>
<dbReference type="AlphaFoldDB" id="A0A182NXJ2"/>